<evidence type="ECO:0000313" key="2">
    <source>
        <dbReference type="Proteomes" id="UP000541352"/>
    </source>
</evidence>
<dbReference type="AlphaFoldDB" id="A0A7W6ETB9"/>
<reference evidence="1 2" key="1">
    <citation type="submission" date="2020-08" db="EMBL/GenBank/DDBJ databases">
        <title>Genomic Encyclopedia of Type Strains, Phase IV (KMG-IV): sequencing the most valuable type-strain genomes for metagenomic binning, comparative biology and taxonomic classification.</title>
        <authorList>
            <person name="Goeker M."/>
        </authorList>
    </citation>
    <scope>NUCLEOTIDE SEQUENCE [LARGE SCALE GENOMIC DNA]</scope>
    <source>
        <strain evidence="1 2">DSM 17976</strain>
    </source>
</reference>
<dbReference type="RefSeq" id="WP_183979092.1">
    <property type="nucleotide sequence ID" value="NZ_JACIBY010000017.1"/>
</dbReference>
<comment type="caution">
    <text evidence="1">The sequence shown here is derived from an EMBL/GenBank/DDBJ whole genome shotgun (WGS) entry which is preliminary data.</text>
</comment>
<keyword evidence="2" id="KW-1185">Reference proteome</keyword>
<dbReference type="Proteomes" id="UP000541352">
    <property type="component" value="Unassembled WGS sequence"/>
</dbReference>
<organism evidence="1 2">
    <name type="scientific">Runella defluvii</name>
    <dbReference type="NCBI Taxonomy" id="370973"/>
    <lineage>
        <taxon>Bacteria</taxon>
        <taxon>Pseudomonadati</taxon>
        <taxon>Bacteroidota</taxon>
        <taxon>Cytophagia</taxon>
        <taxon>Cytophagales</taxon>
        <taxon>Spirosomataceae</taxon>
        <taxon>Runella</taxon>
    </lineage>
</organism>
<protein>
    <submittedName>
        <fullName evidence="1">Uncharacterized protein</fullName>
    </submittedName>
</protein>
<evidence type="ECO:0000313" key="1">
    <source>
        <dbReference type="EMBL" id="MBB3841427.1"/>
    </source>
</evidence>
<sequence>MKKFVSIGLILAVLLQPFYRLWIVVTFQINQDFIAATLCEERNTPENDCQGHCYLCKRLHQADEREKQIPILVKLAEAVLYVQENHTEWLPSPIWHWLFPIPLQTLFLHYNFLGVYDFLDPPEATVC</sequence>
<dbReference type="EMBL" id="JACIBY010000017">
    <property type="protein sequence ID" value="MBB3841427.1"/>
    <property type="molecule type" value="Genomic_DNA"/>
</dbReference>
<proteinExistence type="predicted"/>
<name>A0A7W6ETB9_9BACT</name>
<gene>
    <name evidence="1" type="ORF">FHS57_005455</name>
</gene>
<accession>A0A7W6ETB9</accession>